<reference evidence="2 3" key="1">
    <citation type="submission" date="2019-08" db="EMBL/GenBank/DDBJ databases">
        <authorList>
            <person name="Herpell B J."/>
        </authorList>
    </citation>
    <scope>NUCLEOTIDE SEQUENCE [LARGE SCALE GENOMIC DNA]</scope>
    <source>
        <strain evidence="3">Msb3</strain>
    </source>
</reference>
<feature type="region of interest" description="Disordered" evidence="1">
    <location>
        <begin position="91"/>
        <end position="168"/>
    </location>
</feature>
<protein>
    <submittedName>
        <fullName evidence="2">Uncharacterized protein</fullName>
    </submittedName>
</protein>
<keyword evidence="3" id="KW-1185">Reference proteome</keyword>
<dbReference type="Proteomes" id="UP000325811">
    <property type="component" value="Chromosome I"/>
</dbReference>
<name>A0A5Q4Z266_9BURK</name>
<dbReference type="AlphaFoldDB" id="A0A5Q4Z266"/>
<gene>
    <name evidence="2" type="ORF">PDMSB3_2524</name>
</gene>
<evidence type="ECO:0000313" key="3">
    <source>
        <dbReference type="Proteomes" id="UP000325811"/>
    </source>
</evidence>
<evidence type="ECO:0000313" key="2">
    <source>
        <dbReference type="EMBL" id="VVD28980.1"/>
    </source>
</evidence>
<dbReference type="KEGG" id="pdio:PDMSB3_2524"/>
<organism evidence="2 3">
    <name type="scientific">Paraburkholderia dioscoreae</name>
    <dbReference type="NCBI Taxonomy" id="2604047"/>
    <lineage>
        <taxon>Bacteria</taxon>
        <taxon>Pseudomonadati</taxon>
        <taxon>Pseudomonadota</taxon>
        <taxon>Betaproteobacteria</taxon>
        <taxon>Burkholderiales</taxon>
        <taxon>Burkholderiaceae</taxon>
        <taxon>Paraburkholderia</taxon>
    </lineage>
</organism>
<accession>A0A5Q4Z266</accession>
<dbReference type="EMBL" id="LR699553">
    <property type="protein sequence ID" value="VVD28980.1"/>
    <property type="molecule type" value="Genomic_DNA"/>
</dbReference>
<evidence type="ECO:0000256" key="1">
    <source>
        <dbReference type="SAM" id="MobiDB-lite"/>
    </source>
</evidence>
<proteinExistence type="predicted"/>
<dbReference type="RefSeq" id="WP_232064181.1">
    <property type="nucleotide sequence ID" value="NZ_LR699553.1"/>
</dbReference>
<sequence length="168" mass="17880">MPKAAAATPFHVFERVVISLYDGGVLSPAVLERVIGAFAQADANWKTAPHARSVDGRSLHEIVVLTMLPGEAPQSPSDSFMTVVEHIAGVSVPTRTGSANAEDGQRARAKNRKKPSADEDSGTDELLAQLSGSAQPDSRHRSKKANPLARSNSFNPFLNAALPRTKKS</sequence>